<gene>
    <name evidence="8" type="ORF">EPA93_12800</name>
</gene>
<feature type="transmembrane region" description="Helical" evidence="6">
    <location>
        <begin position="72"/>
        <end position="91"/>
    </location>
</feature>
<dbReference type="InterPro" id="IPR050189">
    <property type="entry name" value="MFS_Efflux_Transporters"/>
</dbReference>
<evidence type="ECO:0000313" key="8">
    <source>
        <dbReference type="EMBL" id="QBD76835.1"/>
    </source>
</evidence>
<name>A0A4P6JNL5_KTERU</name>
<dbReference type="GO" id="GO:0022857">
    <property type="term" value="F:transmembrane transporter activity"/>
    <property type="evidence" value="ECO:0007669"/>
    <property type="project" value="InterPro"/>
</dbReference>
<dbReference type="PANTHER" id="PTHR43124">
    <property type="entry name" value="PURINE EFFLUX PUMP PBUE"/>
    <property type="match status" value="1"/>
</dbReference>
<keyword evidence="5 6" id="KW-0472">Membrane</keyword>
<feature type="transmembrane region" description="Helical" evidence="6">
    <location>
        <begin position="273"/>
        <end position="306"/>
    </location>
</feature>
<evidence type="ECO:0000259" key="7">
    <source>
        <dbReference type="PROSITE" id="PS50850"/>
    </source>
</evidence>
<keyword evidence="2" id="KW-1003">Cell membrane</keyword>
<accession>A0A4P6JNL5</accession>
<dbReference type="OrthoDB" id="9788453at2"/>
<dbReference type="PANTHER" id="PTHR43124:SF3">
    <property type="entry name" value="CHLORAMPHENICOL EFFLUX PUMP RV0191"/>
    <property type="match status" value="1"/>
</dbReference>
<feature type="transmembrane region" description="Helical" evidence="6">
    <location>
        <begin position="206"/>
        <end position="227"/>
    </location>
</feature>
<comment type="subcellular location">
    <subcellularLocation>
        <location evidence="1">Cell membrane</location>
        <topology evidence="1">Multi-pass membrane protein</topology>
    </subcellularLocation>
</comment>
<dbReference type="Proteomes" id="UP000290365">
    <property type="component" value="Chromosome"/>
</dbReference>
<feature type="transmembrane region" description="Helical" evidence="6">
    <location>
        <begin position="359"/>
        <end position="379"/>
    </location>
</feature>
<feature type="transmembrane region" description="Helical" evidence="6">
    <location>
        <begin position="239"/>
        <end position="261"/>
    </location>
</feature>
<dbReference type="InterPro" id="IPR020846">
    <property type="entry name" value="MFS_dom"/>
</dbReference>
<protein>
    <submittedName>
        <fullName evidence="8">MFS transporter</fullName>
    </submittedName>
</protein>
<dbReference type="Pfam" id="PF07690">
    <property type="entry name" value="MFS_1"/>
    <property type="match status" value="1"/>
</dbReference>
<evidence type="ECO:0000256" key="5">
    <source>
        <dbReference type="ARBA" id="ARBA00023136"/>
    </source>
</evidence>
<dbReference type="GO" id="GO:0005886">
    <property type="term" value="C:plasma membrane"/>
    <property type="evidence" value="ECO:0007669"/>
    <property type="project" value="UniProtKB-SubCell"/>
</dbReference>
<proteinExistence type="predicted"/>
<dbReference type="InterPro" id="IPR011701">
    <property type="entry name" value="MFS"/>
</dbReference>
<organism evidence="8 9">
    <name type="scientific">Ktedonosporobacter rubrisoli</name>
    <dbReference type="NCBI Taxonomy" id="2509675"/>
    <lineage>
        <taxon>Bacteria</taxon>
        <taxon>Bacillati</taxon>
        <taxon>Chloroflexota</taxon>
        <taxon>Ktedonobacteria</taxon>
        <taxon>Ktedonobacterales</taxon>
        <taxon>Ktedonosporobacteraceae</taxon>
        <taxon>Ktedonosporobacter</taxon>
    </lineage>
</organism>
<evidence type="ECO:0000256" key="3">
    <source>
        <dbReference type="ARBA" id="ARBA00022692"/>
    </source>
</evidence>
<dbReference type="SUPFAM" id="SSF103473">
    <property type="entry name" value="MFS general substrate transporter"/>
    <property type="match status" value="1"/>
</dbReference>
<dbReference type="EMBL" id="CP035758">
    <property type="protein sequence ID" value="QBD76835.1"/>
    <property type="molecule type" value="Genomic_DNA"/>
</dbReference>
<dbReference type="KEGG" id="kbs:EPA93_12800"/>
<dbReference type="CDD" id="cd17324">
    <property type="entry name" value="MFS_NepI_like"/>
    <property type="match status" value="1"/>
</dbReference>
<dbReference type="AlphaFoldDB" id="A0A4P6JNL5"/>
<dbReference type="RefSeq" id="WP_129887899.1">
    <property type="nucleotide sequence ID" value="NZ_CP035758.1"/>
</dbReference>
<keyword evidence="9" id="KW-1185">Reference proteome</keyword>
<keyword evidence="4 6" id="KW-1133">Transmembrane helix</keyword>
<sequence>MGKKLIVLSLILCVFSNTTGEFVIAGILPDIATNLGVSIPAAGLLVSAYAIGMIIGGPLLTVLTARFARKPLIALLLLVVVLGNLASALAPTYPVLFVARLATSLGTSTFFANAVVIAASTAAPGKQASTVSQLAFGMNLAMILGAPLGTFIGNNFGWRFTFVAIAICCACGLLLVLWLVPRSQHATAGTSAIAELRVFGKPDVQLAIAITALGNAGLLTVFIYFAPLLTNISGFTADIVAILLLVYGVGATIGNFVGGWLSDRALMPSQIGLLLILAAALALLWVVSASMIITAAMVFILGALGFSVIPGMQTRVLTTASAAPTLAIAVNASAYQLAAAFAAWLGGQIISSGPGLRSIYLVSAAITIVGAAVSGYAWLRDRRAISTELHSTSPQADTSLTLNTVKNNQCE</sequence>
<evidence type="ECO:0000256" key="1">
    <source>
        <dbReference type="ARBA" id="ARBA00004651"/>
    </source>
</evidence>
<dbReference type="PROSITE" id="PS50850">
    <property type="entry name" value="MFS"/>
    <property type="match status" value="1"/>
</dbReference>
<evidence type="ECO:0000256" key="4">
    <source>
        <dbReference type="ARBA" id="ARBA00022989"/>
    </source>
</evidence>
<feature type="transmembrane region" description="Helical" evidence="6">
    <location>
        <begin position="158"/>
        <end position="180"/>
    </location>
</feature>
<feature type="domain" description="Major facilitator superfamily (MFS) profile" evidence="7">
    <location>
        <begin position="6"/>
        <end position="382"/>
    </location>
</feature>
<reference evidence="8 9" key="1">
    <citation type="submission" date="2019-01" db="EMBL/GenBank/DDBJ databases">
        <title>Ktedonosporobacter rubrisoli SCAWS-G2.</title>
        <authorList>
            <person name="Huang Y."/>
            <person name="Yan B."/>
        </authorList>
    </citation>
    <scope>NUCLEOTIDE SEQUENCE [LARGE SCALE GENOMIC DNA]</scope>
    <source>
        <strain evidence="8 9">SCAWS-G2</strain>
    </source>
</reference>
<evidence type="ECO:0000256" key="2">
    <source>
        <dbReference type="ARBA" id="ARBA00022475"/>
    </source>
</evidence>
<evidence type="ECO:0000256" key="6">
    <source>
        <dbReference type="SAM" id="Phobius"/>
    </source>
</evidence>
<feature type="transmembrane region" description="Helical" evidence="6">
    <location>
        <begin position="326"/>
        <end position="347"/>
    </location>
</feature>
<dbReference type="InterPro" id="IPR036259">
    <property type="entry name" value="MFS_trans_sf"/>
</dbReference>
<dbReference type="Gene3D" id="1.20.1250.20">
    <property type="entry name" value="MFS general substrate transporter like domains"/>
    <property type="match status" value="1"/>
</dbReference>
<feature type="transmembrane region" description="Helical" evidence="6">
    <location>
        <begin position="131"/>
        <end position="152"/>
    </location>
</feature>
<evidence type="ECO:0000313" key="9">
    <source>
        <dbReference type="Proteomes" id="UP000290365"/>
    </source>
</evidence>
<feature type="transmembrane region" description="Helical" evidence="6">
    <location>
        <begin position="97"/>
        <end position="119"/>
    </location>
</feature>
<feature type="transmembrane region" description="Helical" evidence="6">
    <location>
        <begin position="44"/>
        <end position="65"/>
    </location>
</feature>
<keyword evidence="3 6" id="KW-0812">Transmembrane</keyword>